<keyword evidence="3" id="KW-0813">Transport</keyword>
<comment type="subcellular location">
    <subcellularLocation>
        <location evidence="1">Cell envelope</location>
    </subcellularLocation>
</comment>
<reference evidence="8 9" key="1">
    <citation type="submission" date="2018-07" db="EMBL/GenBank/DDBJ databases">
        <title>Genomic Encyclopedia of Type Strains, Phase III (KMG-III): the genomes of soil and plant-associated and newly described type strains.</title>
        <authorList>
            <person name="Whitman W."/>
        </authorList>
    </citation>
    <scope>NUCLEOTIDE SEQUENCE [LARGE SCALE GENOMIC DNA]</scope>
    <source>
        <strain evidence="8 9">CECT 8236</strain>
    </source>
</reference>
<evidence type="ECO:0000313" key="8">
    <source>
        <dbReference type="EMBL" id="RED65646.1"/>
    </source>
</evidence>
<evidence type="ECO:0000256" key="6">
    <source>
        <dbReference type="ARBA" id="ARBA00049753"/>
    </source>
</evidence>
<gene>
    <name evidence="8" type="ORF">DFP95_101134</name>
</gene>
<comment type="similarity">
    <text evidence="2">Belongs to the bacterial solute-binding protein 1 family.</text>
</comment>
<evidence type="ECO:0000256" key="4">
    <source>
        <dbReference type="ARBA" id="ARBA00022729"/>
    </source>
</evidence>
<dbReference type="GO" id="GO:0030313">
    <property type="term" value="C:cell envelope"/>
    <property type="evidence" value="ECO:0007669"/>
    <property type="project" value="UniProtKB-SubCell"/>
</dbReference>
<dbReference type="Pfam" id="PF01547">
    <property type="entry name" value="SBP_bac_1"/>
    <property type="match status" value="1"/>
</dbReference>
<protein>
    <recommendedName>
        <fullName evidence="6">Probable sugar-binding periplasmic protein</fullName>
    </recommendedName>
</protein>
<dbReference type="Proteomes" id="UP000256869">
    <property type="component" value="Unassembled WGS sequence"/>
</dbReference>
<dbReference type="PROSITE" id="PS51257">
    <property type="entry name" value="PROKAR_LIPOPROTEIN"/>
    <property type="match status" value="1"/>
</dbReference>
<dbReference type="AlphaFoldDB" id="A0A3D9IX06"/>
<evidence type="ECO:0000256" key="7">
    <source>
        <dbReference type="SAM" id="SignalP"/>
    </source>
</evidence>
<evidence type="ECO:0000313" key="9">
    <source>
        <dbReference type="Proteomes" id="UP000256869"/>
    </source>
</evidence>
<dbReference type="InterPro" id="IPR006059">
    <property type="entry name" value="SBP"/>
</dbReference>
<sequence length="434" mass="47472">MKKSISVMAALLALGLTAGCGSNENNAASSGNNGGAQESASSAPKKVELKIFLGGLDRFREQFDGYFEKFAEKEKAEKNIEVTFNSEYPGADNAPQILKTRLATGDVPDVFSLHAGNDMPSFYKAGYLEDLTAQPLAGKIIDGIKPLVSIDNKVVAVPMESLSWGYLYNKQIFSDLGLTPPMTLTEMKAVVQTLKDNKVTPFLLSYKETWIPQLFLPLTVGGLVNSEHPDFVDKMNSDQGSFAEIQEMFDIIDLVNENGTDRAFEVGNDDGSAEFANGKAAMWIQGTWNADSILKVNDKMNFGVAPLPVNDNPKSSMIDVSVSTALAVPPNSANKEVALDLLNFILDDQASNELYQSMKFNPVSKNHTFKPYPWVEDAAVFVNKGQSYQDPVIPSAVKDESGKALQSYYDKKMSREDVIKALDKTWKQANAANK</sequence>
<evidence type="ECO:0000256" key="5">
    <source>
        <dbReference type="ARBA" id="ARBA00049629"/>
    </source>
</evidence>
<dbReference type="PANTHER" id="PTHR43649:SF28">
    <property type="entry name" value="BINDING PROTEIN COMPONENT OF ABC SUGAR TRANSPORTER-RELATED"/>
    <property type="match status" value="1"/>
</dbReference>
<name>A0A3D9IX06_9BACL</name>
<dbReference type="SUPFAM" id="SSF53850">
    <property type="entry name" value="Periplasmic binding protein-like II"/>
    <property type="match status" value="1"/>
</dbReference>
<dbReference type="OrthoDB" id="9798191at2"/>
<keyword evidence="4 7" id="KW-0732">Signal</keyword>
<feature type="signal peptide" evidence="7">
    <location>
        <begin position="1"/>
        <end position="18"/>
    </location>
</feature>
<organism evidence="8 9">
    <name type="scientific">Cohnella lupini</name>
    <dbReference type="NCBI Taxonomy" id="1294267"/>
    <lineage>
        <taxon>Bacteria</taxon>
        <taxon>Bacillati</taxon>
        <taxon>Bacillota</taxon>
        <taxon>Bacilli</taxon>
        <taxon>Bacillales</taxon>
        <taxon>Paenibacillaceae</taxon>
        <taxon>Cohnella</taxon>
    </lineage>
</organism>
<evidence type="ECO:0000256" key="3">
    <source>
        <dbReference type="ARBA" id="ARBA00022448"/>
    </source>
</evidence>
<comment type="function">
    <text evidence="5">Part of a binding-protein-dependent transport system for a sugar.</text>
</comment>
<dbReference type="Gene3D" id="3.40.190.10">
    <property type="entry name" value="Periplasmic binding protein-like II"/>
    <property type="match status" value="2"/>
</dbReference>
<dbReference type="PANTHER" id="PTHR43649">
    <property type="entry name" value="ARABINOSE-BINDING PROTEIN-RELATED"/>
    <property type="match status" value="1"/>
</dbReference>
<dbReference type="EMBL" id="QRDY01000001">
    <property type="protein sequence ID" value="RED65646.1"/>
    <property type="molecule type" value="Genomic_DNA"/>
</dbReference>
<accession>A0A3D9IX06</accession>
<evidence type="ECO:0000256" key="1">
    <source>
        <dbReference type="ARBA" id="ARBA00004196"/>
    </source>
</evidence>
<evidence type="ECO:0000256" key="2">
    <source>
        <dbReference type="ARBA" id="ARBA00008520"/>
    </source>
</evidence>
<dbReference type="RefSeq" id="WP_115990643.1">
    <property type="nucleotide sequence ID" value="NZ_QRDY01000001.1"/>
</dbReference>
<proteinExistence type="inferred from homology"/>
<feature type="chain" id="PRO_5038851720" description="Probable sugar-binding periplasmic protein" evidence="7">
    <location>
        <begin position="19"/>
        <end position="434"/>
    </location>
</feature>
<keyword evidence="9" id="KW-1185">Reference proteome</keyword>
<dbReference type="InterPro" id="IPR050490">
    <property type="entry name" value="Bact_solute-bd_prot1"/>
</dbReference>
<comment type="caution">
    <text evidence="8">The sequence shown here is derived from an EMBL/GenBank/DDBJ whole genome shotgun (WGS) entry which is preliminary data.</text>
</comment>